<evidence type="ECO:0000256" key="1">
    <source>
        <dbReference type="SAM" id="Phobius"/>
    </source>
</evidence>
<feature type="transmembrane region" description="Helical" evidence="1">
    <location>
        <begin position="44"/>
        <end position="68"/>
    </location>
</feature>
<dbReference type="EMBL" id="JAABOQ010000001">
    <property type="protein sequence ID" value="NER15854.1"/>
    <property type="molecule type" value="Genomic_DNA"/>
</dbReference>
<evidence type="ECO:0000313" key="3">
    <source>
        <dbReference type="Proteomes" id="UP000474296"/>
    </source>
</evidence>
<accession>A0A6M0CIQ8</accession>
<name>A0A6M0CIQ8_9FLAO</name>
<dbReference type="RefSeq" id="WP_164029120.1">
    <property type="nucleotide sequence ID" value="NZ_JAABOQ010000001.1"/>
</dbReference>
<protein>
    <submittedName>
        <fullName evidence="2">Uncharacterized protein</fullName>
    </submittedName>
</protein>
<dbReference type="Proteomes" id="UP000474296">
    <property type="component" value="Unassembled WGS sequence"/>
</dbReference>
<keyword evidence="1" id="KW-1133">Transmembrane helix</keyword>
<keyword evidence="1" id="KW-0812">Transmembrane</keyword>
<organism evidence="2 3">
    <name type="scientific">Spongiivirga citrea</name>
    <dbReference type="NCBI Taxonomy" id="1481457"/>
    <lineage>
        <taxon>Bacteria</taxon>
        <taxon>Pseudomonadati</taxon>
        <taxon>Bacteroidota</taxon>
        <taxon>Flavobacteriia</taxon>
        <taxon>Flavobacteriales</taxon>
        <taxon>Flavobacteriaceae</taxon>
        <taxon>Spongiivirga</taxon>
    </lineage>
</organism>
<keyword evidence="1" id="KW-0472">Membrane</keyword>
<feature type="transmembrane region" description="Helical" evidence="1">
    <location>
        <begin position="12"/>
        <end position="38"/>
    </location>
</feature>
<dbReference type="AlphaFoldDB" id="A0A6M0CIQ8"/>
<proteinExistence type="predicted"/>
<reference evidence="2 3" key="1">
    <citation type="submission" date="2020-01" db="EMBL/GenBank/DDBJ databases">
        <title>Spongiivirga citrea KCTC 32990T.</title>
        <authorList>
            <person name="Wang G."/>
        </authorList>
    </citation>
    <scope>NUCLEOTIDE SEQUENCE [LARGE SCALE GENOMIC DNA]</scope>
    <source>
        <strain evidence="2 3">KCTC 32990</strain>
    </source>
</reference>
<keyword evidence="3" id="KW-1185">Reference proteome</keyword>
<gene>
    <name evidence="2" type="ORF">GWK10_01465</name>
</gene>
<comment type="caution">
    <text evidence="2">The sequence shown here is derived from an EMBL/GenBank/DDBJ whole genome shotgun (WGS) entry which is preliminary data.</text>
</comment>
<sequence>MNDSNLKKDPKAGRVIGIVLLVIGGALTGILIVLVTTAQSLPKLLVAGPSLVGLGIGMFFFPGTNCTYKEMNRLGSKKGLHLLWSDAPILHRIIWIIGGIIGLAVSFKIMIAEGFLAAL</sequence>
<evidence type="ECO:0000313" key="2">
    <source>
        <dbReference type="EMBL" id="NER15854.1"/>
    </source>
</evidence>
<feature type="transmembrane region" description="Helical" evidence="1">
    <location>
        <begin position="89"/>
        <end position="111"/>
    </location>
</feature>